<accession>A0A3E2VK61</accession>
<proteinExistence type="predicted"/>
<dbReference type="PROSITE" id="PS01124">
    <property type="entry name" value="HTH_ARAC_FAMILY_2"/>
    <property type="match status" value="1"/>
</dbReference>
<protein>
    <submittedName>
        <fullName evidence="4">Helix-turn-helix domain-containing protein</fullName>
    </submittedName>
</protein>
<dbReference type="AlphaFoldDB" id="A0A3E2VK61"/>
<evidence type="ECO:0000256" key="3">
    <source>
        <dbReference type="ARBA" id="ARBA00023163"/>
    </source>
</evidence>
<name>A0A3E2VK61_9FIRM</name>
<dbReference type="InterPro" id="IPR009057">
    <property type="entry name" value="Homeodomain-like_sf"/>
</dbReference>
<dbReference type="PRINTS" id="PR00032">
    <property type="entry name" value="HTHARAC"/>
</dbReference>
<dbReference type="GO" id="GO:0003700">
    <property type="term" value="F:DNA-binding transcription factor activity"/>
    <property type="evidence" value="ECO:0007669"/>
    <property type="project" value="InterPro"/>
</dbReference>
<dbReference type="PANTHER" id="PTHR43280">
    <property type="entry name" value="ARAC-FAMILY TRANSCRIPTIONAL REGULATOR"/>
    <property type="match status" value="1"/>
</dbReference>
<dbReference type="PANTHER" id="PTHR43280:SF2">
    <property type="entry name" value="HTH-TYPE TRANSCRIPTIONAL REGULATOR EXSA"/>
    <property type="match status" value="1"/>
</dbReference>
<dbReference type="EMBL" id="WQPS01000012">
    <property type="protein sequence ID" value="MBT9809875.1"/>
    <property type="molecule type" value="Genomic_DNA"/>
</dbReference>
<comment type="caution">
    <text evidence="4">The sequence shown here is derived from an EMBL/GenBank/DDBJ whole genome shotgun (WGS) entry which is preliminary data.</text>
</comment>
<dbReference type="Proteomes" id="UP000708338">
    <property type="component" value="Unassembled WGS sequence"/>
</dbReference>
<dbReference type="GO" id="GO:0043565">
    <property type="term" value="F:sequence-specific DNA binding"/>
    <property type="evidence" value="ECO:0007669"/>
    <property type="project" value="InterPro"/>
</dbReference>
<dbReference type="SMART" id="SM00342">
    <property type="entry name" value="HTH_ARAC"/>
    <property type="match status" value="1"/>
</dbReference>
<dbReference type="Gene3D" id="1.10.10.60">
    <property type="entry name" value="Homeodomain-like"/>
    <property type="match status" value="2"/>
</dbReference>
<reference evidence="4" key="1">
    <citation type="journal article" date="2021" name="Gut Microbes">
        <title>A synthetic consortium of 100 gut commensals modulates the composition and function in a colon model of the microbiome of elderly subjects.</title>
        <authorList>
            <person name="Perez M."/>
            <person name="Ntemiri A."/>
            <person name="Tan H."/>
            <person name="Harris H.M.B."/>
            <person name="Roager H.M."/>
            <person name="Ribiere C."/>
            <person name="O'Toole P.W."/>
        </authorList>
    </citation>
    <scope>NUCLEOTIDE SEQUENCE</scope>
    <source>
        <strain evidence="4">MCC335</strain>
    </source>
</reference>
<dbReference type="RefSeq" id="WP_007866340.1">
    <property type="nucleotide sequence ID" value="NZ_CABJDD010000003.1"/>
</dbReference>
<dbReference type="InterPro" id="IPR018060">
    <property type="entry name" value="HTH_AraC"/>
</dbReference>
<keyword evidence="2" id="KW-0238">DNA-binding</keyword>
<dbReference type="SUPFAM" id="SSF46689">
    <property type="entry name" value="Homeodomain-like"/>
    <property type="match status" value="2"/>
</dbReference>
<dbReference type="Pfam" id="PF12833">
    <property type="entry name" value="HTH_18"/>
    <property type="match status" value="1"/>
</dbReference>
<evidence type="ECO:0000313" key="4">
    <source>
        <dbReference type="EMBL" id="MBT9809875.1"/>
    </source>
</evidence>
<sequence length="255" mass="29624">MENKINEETVKKDIARLKFSMQENNIIHNSYQREKRELECIRQGDMEGMEKCITEPYGGKLGTLSRDVLRSDKNVAMCAMAIYARAAIDGGIISDEAFSAGDSWAIRIDEAKSREEVALYVQDMARFFTRMVYEHAQVQREKKEQENKLVAQCKYHIFQHMHERLTVKTIAKALYVNPDYLSHLFVRCEGVKISRYILEEKVKLAKNLLMYSPYDCKSISNYLGFSSQSHFGKIFKEYTGISPNEYKLLYGKDTF</sequence>
<keyword evidence="3" id="KW-0804">Transcription</keyword>
<dbReference type="InterPro" id="IPR020449">
    <property type="entry name" value="Tscrpt_reg_AraC-type_HTH"/>
</dbReference>
<keyword evidence="1" id="KW-0805">Transcription regulation</keyword>
<organism evidence="4 5">
    <name type="scientific">Enterocloster citroniae</name>
    <dbReference type="NCBI Taxonomy" id="358743"/>
    <lineage>
        <taxon>Bacteria</taxon>
        <taxon>Bacillati</taxon>
        <taxon>Bacillota</taxon>
        <taxon>Clostridia</taxon>
        <taxon>Lachnospirales</taxon>
        <taxon>Lachnospiraceae</taxon>
        <taxon>Enterocloster</taxon>
    </lineage>
</organism>
<evidence type="ECO:0000256" key="1">
    <source>
        <dbReference type="ARBA" id="ARBA00023015"/>
    </source>
</evidence>
<gene>
    <name evidence="4" type="ORF">GPL26_09510</name>
</gene>
<evidence type="ECO:0000313" key="5">
    <source>
        <dbReference type="Proteomes" id="UP000708338"/>
    </source>
</evidence>
<evidence type="ECO:0000256" key="2">
    <source>
        <dbReference type="ARBA" id="ARBA00023125"/>
    </source>
</evidence>